<evidence type="ECO:0000256" key="1">
    <source>
        <dbReference type="SAM" id="Coils"/>
    </source>
</evidence>
<dbReference type="AlphaFoldDB" id="A0A9Q0VWA0"/>
<evidence type="ECO:0000313" key="4">
    <source>
        <dbReference type="Proteomes" id="UP001151532"/>
    </source>
</evidence>
<evidence type="ECO:0000313" key="3">
    <source>
        <dbReference type="EMBL" id="KAJ6755526.1"/>
    </source>
</evidence>
<keyword evidence="4" id="KW-1185">Reference proteome</keyword>
<feature type="region of interest" description="Disordered" evidence="2">
    <location>
        <begin position="1"/>
        <end position="32"/>
    </location>
</feature>
<keyword evidence="1" id="KW-0175">Coiled coil</keyword>
<dbReference type="Proteomes" id="UP001151532">
    <property type="component" value="Chromosome 16"/>
</dbReference>
<name>A0A9Q0VWA0_SALPP</name>
<sequence length="145" mass="16426">MAPDASGATTAANGDNSDATNDDCGDAKENADSQQVVKQVVIEYVLRHFPLLNCLLHLQNVPERMWHDQLAHLTEELDDAEAESAISNESELLNSTYMEDSREQESDLEWMKCLLVLIAAQQDREKEKMKMNKWSAYQAEKINQI</sequence>
<reference evidence="3" key="1">
    <citation type="submission" date="2022-11" db="EMBL/GenBank/DDBJ databases">
        <authorList>
            <person name="Hyden B.L."/>
            <person name="Feng K."/>
            <person name="Yates T."/>
            <person name="Jawdy S."/>
            <person name="Smart L.B."/>
            <person name="Muchero W."/>
        </authorList>
    </citation>
    <scope>NUCLEOTIDE SEQUENCE</scope>
    <source>
        <tissue evidence="3">Shoot tip</tissue>
    </source>
</reference>
<gene>
    <name evidence="3" type="ORF">OIU79_028019</name>
</gene>
<organism evidence="3 4">
    <name type="scientific">Salix purpurea</name>
    <name type="common">Purple osier willow</name>
    <dbReference type="NCBI Taxonomy" id="77065"/>
    <lineage>
        <taxon>Eukaryota</taxon>
        <taxon>Viridiplantae</taxon>
        <taxon>Streptophyta</taxon>
        <taxon>Embryophyta</taxon>
        <taxon>Tracheophyta</taxon>
        <taxon>Spermatophyta</taxon>
        <taxon>Magnoliopsida</taxon>
        <taxon>eudicotyledons</taxon>
        <taxon>Gunneridae</taxon>
        <taxon>Pentapetalae</taxon>
        <taxon>rosids</taxon>
        <taxon>fabids</taxon>
        <taxon>Malpighiales</taxon>
        <taxon>Salicaceae</taxon>
        <taxon>Saliceae</taxon>
        <taxon>Salix</taxon>
    </lineage>
</organism>
<feature type="compositionally biased region" description="Polar residues" evidence="2">
    <location>
        <begin position="7"/>
        <end position="19"/>
    </location>
</feature>
<proteinExistence type="predicted"/>
<evidence type="ECO:0000256" key="2">
    <source>
        <dbReference type="SAM" id="MobiDB-lite"/>
    </source>
</evidence>
<dbReference type="EMBL" id="JAPFFK010000007">
    <property type="protein sequence ID" value="KAJ6755526.1"/>
    <property type="molecule type" value="Genomic_DNA"/>
</dbReference>
<comment type="caution">
    <text evidence="3">The sequence shown here is derived from an EMBL/GenBank/DDBJ whole genome shotgun (WGS) entry which is preliminary data.</text>
</comment>
<reference evidence="3" key="2">
    <citation type="journal article" date="2023" name="Int. J. Mol. Sci.">
        <title>De Novo Assembly and Annotation of 11 Diverse Shrub Willow (Salix) Genomes Reveals Novel Gene Organization in Sex-Linked Regions.</title>
        <authorList>
            <person name="Hyden B."/>
            <person name="Feng K."/>
            <person name="Yates T.B."/>
            <person name="Jawdy S."/>
            <person name="Cereghino C."/>
            <person name="Smart L.B."/>
            <person name="Muchero W."/>
        </authorList>
    </citation>
    <scope>NUCLEOTIDE SEQUENCE</scope>
    <source>
        <tissue evidence="3">Shoot tip</tissue>
    </source>
</reference>
<accession>A0A9Q0VWA0</accession>
<protein>
    <submittedName>
        <fullName evidence="3">Uncharacterized protein</fullName>
    </submittedName>
</protein>
<feature type="coiled-coil region" evidence="1">
    <location>
        <begin position="63"/>
        <end position="90"/>
    </location>
</feature>